<dbReference type="EMBL" id="CAXDID020000276">
    <property type="protein sequence ID" value="CAL6069156.1"/>
    <property type="molecule type" value="Genomic_DNA"/>
</dbReference>
<proteinExistence type="predicted"/>
<organism evidence="1">
    <name type="scientific">Hexamita inflata</name>
    <dbReference type="NCBI Taxonomy" id="28002"/>
    <lineage>
        <taxon>Eukaryota</taxon>
        <taxon>Metamonada</taxon>
        <taxon>Diplomonadida</taxon>
        <taxon>Hexamitidae</taxon>
        <taxon>Hexamitinae</taxon>
        <taxon>Hexamita</taxon>
    </lineage>
</organism>
<evidence type="ECO:0000313" key="1">
    <source>
        <dbReference type="EMBL" id="CAI9961441.1"/>
    </source>
</evidence>
<dbReference type="EMBL" id="CATOUU010000940">
    <property type="protein sequence ID" value="CAI9961441.1"/>
    <property type="molecule type" value="Genomic_DNA"/>
</dbReference>
<reference evidence="1" key="1">
    <citation type="submission" date="2023-06" db="EMBL/GenBank/DDBJ databases">
        <authorList>
            <person name="Kurt Z."/>
        </authorList>
    </citation>
    <scope>NUCLEOTIDE SEQUENCE</scope>
</reference>
<protein>
    <submittedName>
        <fullName evidence="2">Hypothetical_protein</fullName>
    </submittedName>
</protein>
<sequence length="119" mass="13847">MMRMNIYQILQKTQPPPDPLQNADNEDRYSVDMFQVLQKKKQAPKTNASTIHYPEVDMEVIKLKKLLHQQGQDVQQLQSKIDYCEVCSSVALTNITKMNAFDEKMLGFLRKKSKTLKTK</sequence>
<evidence type="ECO:0000313" key="2">
    <source>
        <dbReference type="EMBL" id="CAL6069156.1"/>
    </source>
</evidence>
<dbReference type="Proteomes" id="UP001642409">
    <property type="component" value="Unassembled WGS sequence"/>
</dbReference>
<accession>A0AA86QKX3</accession>
<keyword evidence="3" id="KW-1185">Reference proteome</keyword>
<reference evidence="2 3" key="2">
    <citation type="submission" date="2024-07" db="EMBL/GenBank/DDBJ databases">
        <authorList>
            <person name="Akdeniz Z."/>
        </authorList>
    </citation>
    <scope>NUCLEOTIDE SEQUENCE [LARGE SCALE GENOMIC DNA]</scope>
</reference>
<comment type="caution">
    <text evidence="1">The sequence shown here is derived from an EMBL/GenBank/DDBJ whole genome shotgun (WGS) entry which is preliminary data.</text>
</comment>
<evidence type="ECO:0000313" key="3">
    <source>
        <dbReference type="Proteomes" id="UP001642409"/>
    </source>
</evidence>
<name>A0AA86QKX3_9EUKA</name>
<gene>
    <name evidence="1" type="ORF">HINF_LOCUS49086</name>
    <name evidence="2" type="ORF">HINF_LOCUS53846</name>
</gene>
<dbReference type="AlphaFoldDB" id="A0AA86QKX3"/>